<name>A0A0F7DC36_9EURY</name>
<dbReference type="OrthoDB" id="35385at2157"/>
<dbReference type="SUPFAM" id="SSF52833">
    <property type="entry name" value="Thioredoxin-like"/>
    <property type="match status" value="1"/>
</dbReference>
<dbReference type="InterPro" id="IPR013766">
    <property type="entry name" value="Thioredoxin_domain"/>
</dbReference>
<dbReference type="EMBL" id="CP011267">
    <property type="protein sequence ID" value="AKG92156.1"/>
    <property type="molecule type" value="Genomic_DNA"/>
</dbReference>
<accession>A0A0F7DC36</accession>
<dbReference type="KEGG" id="gah:GAH_00496"/>
<dbReference type="STRING" id="113653.GAH_00496"/>
<proteinExistence type="predicted"/>
<dbReference type="Gene3D" id="3.40.30.10">
    <property type="entry name" value="Glutaredoxin"/>
    <property type="match status" value="1"/>
</dbReference>
<dbReference type="Proteomes" id="UP000034723">
    <property type="component" value="Chromosome"/>
</dbReference>
<keyword evidence="3" id="KW-0560">Oxidoreductase</keyword>
<evidence type="ECO:0000313" key="4">
    <source>
        <dbReference type="Proteomes" id="UP000034723"/>
    </source>
</evidence>
<protein>
    <submittedName>
        <fullName evidence="3">Thioredoxin</fullName>
        <ecNumber evidence="3">1.8.1.8</ecNumber>
    </submittedName>
</protein>
<feature type="domain" description="Thioredoxin" evidence="2">
    <location>
        <begin position="1"/>
        <end position="119"/>
    </location>
</feature>
<organism evidence="3 4">
    <name type="scientific">Geoglobus ahangari</name>
    <dbReference type="NCBI Taxonomy" id="113653"/>
    <lineage>
        <taxon>Archaea</taxon>
        <taxon>Methanobacteriati</taxon>
        <taxon>Methanobacteriota</taxon>
        <taxon>Archaeoglobi</taxon>
        <taxon>Archaeoglobales</taxon>
        <taxon>Archaeoglobaceae</taxon>
        <taxon>Geoglobus</taxon>
    </lineage>
</organism>
<dbReference type="Pfam" id="PF00085">
    <property type="entry name" value="Thioredoxin"/>
    <property type="match status" value="1"/>
</dbReference>
<gene>
    <name evidence="3" type="ORF">GAH_00496</name>
</gene>
<dbReference type="RefSeq" id="WP_052747726.1">
    <property type="nucleotide sequence ID" value="NZ_CP011267.1"/>
</dbReference>
<evidence type="ECO:0000313" key="3">
    <source>
        <dbReference type="EMBL" id="AKG92156.1"/>
    </source>
</evidence>
<dbReference type="InterPro" id="IPR036249">
    <property type="entry name" value="Thioredoxin-like_sf"/>
</dbReference>
<evidence type="ECO:0000256" key="1">
    <source>
        <dbReference type="ARBA" id="ARBA00023157"/>
    </source>
</evidence>
<dbReference type="InParanoid" id="A0A0F7DC36"/>
<dbReference type="EC" id="1.8.1.8" evidence="3"/>
<keyword evidence="4" id="KW-1185">Reference proteome</keyword>
<dbReference type="HOGENOM" id="CLU_090389_10_1_2"/>
<dbReference type="GO" id="GO:0047134">
    <property type="term" value="F:protein-disulfide reductase [NAD(P)H] activity"/>
    <property type="evidence" value="ECO:0007669"/>
    <property type="project" value="UniProtKB-EC"/>
</dbReference>
<dbReference type="AlphaFoldDB" id="A0A0F7DC36"/>
<dbReference type="PROSITE" id="PS51352">
    <property type="entry name" value="THIOREDOXIN_2"/>
    <property type="match status" value="1"/>
</dbReference>
<dbReference type="GeneID" id="24803078"/>
<dbReference type="PANTHER" id="PTHR46115">
    <property type="entry name" value="THIOREDOXIN-LIKE PROTEIN 1"/>
    <property type="match status" value="1"/>
</dbReference>
<keyword evidence="1" id="KW-1015">Disulfide bond</keyword>
<evidence type="ECO:0000259" key="2">
    <source>
        <dbReference type="PROSITE" id="PS51352"/>
    </source>
</evidence>
<sequence length="120" mass="13739">MGLIDRILRKSRKTGVVPASAQTFDELLNSSRYVVVDFWGKRCPPCEAMEPIVERLAGEYDGRVLFLKVSVNSSPELAERCRVRSVPAFLFFENARLKGRRVGAMKYEHFKRWVDGLMEG</sequence>
<dbReference type="CDD" id="cd02947">
    <property type="entry name" value="TRX_family"/>
    <property type="match status" value="1"/>
</dbReference>
<reference evidence="3 4" key="1">
    <citation type="submission" date="2015-04" db="EMBL/GenBank/DDBJ databases">
        <title>The complete genome sequence of the hyperthermophilic, obligate iron-reducing archaeon Geoglobus ahangari strain 234T.</title>
        <authorList>
            <person name="Manzella M.P."/>
            <person name="Holmes D.E."/>
            <person name="Rocheleau J.M."/>
            <person name="Chung A."/>
            <person name="Reguera G."/>
            <person name="Kashefi K."/>
        </authorList>
    </citation>
    <scope>NUCLEOTIDE SEQUENCE [LARGE SCALE GENOMIC DNA]</scope>
    <source>
        <strain evidence="3 4">234</strain>
    </source>
</reference>